<dbReference type="SUPFAM" id="SSF52540">
    <property type="entry name" value="P-loop containing nucleoside triphosphate hydrolases"/>
    <property type="match status" value="1"/>
</dbReference>
<evidence type="ECO:0000313" key="1">
    <source>
        <dbReference type="EMBL" id="CTQ32623.1"/>
    </source>
</evidence>
<name>A0A0M6XQZ4_9RHOB</name>
<dbReference type="OrthoDB" id="547419at2"/>
<dbReference type="EMBL" id="CXPG01000014">
    <property type="protein sequence ID" value="CTQ32623.1"/>
    <property type="molecule type" value="Genomic_DNA"/>
</dbReference>
<proteinExistence type="predicted"/>
<gene>
    <name evidence="1" type="ORF">JAN5088_01394</name>
</gene>
<keyword evidence="2" id="KW-1185">Reference proteome</keyword>
<dbReference type="Gene3D" id="3.40.50.300">
    <property type="entry name" value="P-loop containing nucleotide triphosphate hydrolases"/>
    <property type="match status" value="1"/>
</dbReference>
<organism evidence="1 2">
    <name type="scientific">Jannaschia rubra</name>
    <dbReference type="NCBI Taxonomy" id="282197"/>
    <lineage>
        <taxon>Bacteria</taxon>
        <taxon>Pseudomonadati</taxon>
        <taxon>Pseudomonadota</taxon>
        <taxon>Alphaproteobacteria</taxon>
        <taxon>Rhodobacterales</taxon>
        <taxon>Roseobacteraceae</taxon>
        <taxon>Jannaschia</taxon>
    </lineage>
</organism>
<dbReference type="InterPro" id="IPR027417">
    <property type="entry name" value="P-loop_NTPase"/>
</dbReference>
<dbReference type="RefSeq" id="WP_055682064.1">
    <property type="nucleotide sequence ID" value="NZ_CXPG01000014.1"/>
</dbReference>
<protein>
    <recommendedName>
        <fullName evidence="3">Sulfotransferase family protein</fullName>
    </recommendedName>
</protein>
<accession>A0A0M6XQZ4</accession>
<dbReference type="STRING" id="282197.SAMN04488517_101557"/>
<evidence type="ECO:0000313" key="2">
    <source>
        <dbReference type="Proteomes" id="UP000048908"/>
    </source>
</evidence>
<evidence type="ECO:0008006" key="3">
    <source>
        <dbReference type="Google" id="ProtNLM"/>
    </source>
</evidence>
<dbReference type="AlphaFoldDB" id="A0A0M6XQZ4"/>
<sequence length="390" mass="42006">MTPAGAGDRRRLILHIGHGKTGSSAIQSFLSANRDRLAAAGIDYPPLSSEAEERATRGDTMLGNLAMGADWVQAIHRRMAESRQNVVLFSNETVFHKVGSDPAPFADLARAHALTVVMFLRDPFDHVLSSYDQALKRGRLPATPESHAGKSRVLEQAADLLDGLDHFGVPVVLRNYSRSPDLLATFLGTLPLADPDRFLMGSTVGDRPVNRSLAAGERSFLRALVQSGAGSLARGVADALVDGLPRVPADRVSLSPEVVAELSAAWAGPLARINARLPADERLRLIAPEPADPRSMPATLDAEQLSVIATAIAREMRRMATPSAKQEEFDTFWTLADKHETGARVSRGEQAFLLRKALEIRPGAPVVKRRLRAILASRLGEPQNSGPLSG</sequence>
<dbReference type="Proteomes" id="UP000048908">
    <property type="component" value="Unassembled WGS sequence"/>
</dbReference>
<reference evidence="1 2" key="1">
    <citation type="submission" date="2015-07" db="EMBL/GenBank/DDBJ databases">
        <authorList>
            <person name="Noorani M."/>
        </authorList>
    </citation>
    <scope>NUCLEOTIDE SEQUENCE [LARGE SCALE GENOMIC DNA]</scope>
    <source>
        <strain evidence="1 2">CECT 5088</strain>
    </source>
</reference>